<protein>
    <submittedName>
        <fullName evidence="1">Uncharacterized protein</fullName>
    </submittedName>
</protein>
<reference evidence="1 2" key="1">
    <citation type="journal article" date="2019" name="Nat. Med.">
        <title>A library of human gut bacterial isolates paired with longitudinal multiomics data enables mechanistic microbiome research.</title>
        <authorList>
            <person name="Poyet M."/>
            <person name="Groussin M."/>
            <person name="Gibbons S.M."/>
            <person name="Avila-Pacheco J."/>
            <person name="Jiang X."/>
            <person name="Kearney S.M."/>
            <person name="Perrotta A.R."/>
            <person name="Berdy B."/>
            <person name="Zhao S."/>
            <person name="Lieberman T.D."/>
            <person name="Swanson P.K."/>
            <person name="Smith M."/>
            <person name="Roesemann S."/>
            <person name="Alexander J.E."/>
            <person name="Rich S.A."/>
            <person name="Livny J."/>
            <person name="Vlamakis H."/>
            <person name="Clish C."/>
            <person name="Bullock K."/>
            <person name="Deik A."/>
            <person name="Scott J."/>
            <person name="Pierce K.A."/>
            <person name="Xavier R.J."/>
            <person name="Alm E.J."/>
        </authorList>
    </citation>
    <scope>NUCLEOTIDE SEQUENCE [LARGE SCALE GENOMIC DNA]</scope>
    <source>
        <strain evidence="1 2">BIOML-A3</strain>
    </source>
</reference>
<comment type="caution">
    <text evidence="1">The sequence shown here is derived from an EMBL/GenBank/DDBJ whole genome shotgun (WGS) entry which is preliminary data.</text>
</comment>
<dbReference type="EMBL" id="WKRA01000013">
    <property type="protein sequence ID" value="MSD16281.1"/>
    <property type="molecule type" value="Genomic_DNA"/>
</dbReference>
<dbReference type="AlphaFoldDB" id="A0A844DY49"/>
<organism evidence="1 2">
    <name type="scientific">Eubacterium ramulus</name>
    <dbReference type="NCBI Taxonomy" id="39490"/>
    <lineage>
        <taxon>Bacteria</taxon>
        <taxon>Bacillati</taxon>
        <taxon>Bacillota</taxon>
        <taxon>Clostridia</taxon>
        <taxon>Eubacteriales</taxon>
        <taxon>Eubacteriaceae</taxon>
        <taxon>Eubacterium</taxon>
    </lineage>
</organism>
<name>A0A844DY49_EUBRA</name>
<dbReference type="Proteomes" id="UP000431304">
    <property type="component" value="Unassembled WGS sequence"/>
</dbReference>
<gene>
    <name evidence="1" type="ORF">GKE72_09435</name>
</gene>
<dbReference type="RefSeq" id="WP_154314686.1">
    <property type="nucleotide sequence ID" value="NZ_WKRA01000013.1"/>
</dbReference>
<proteinExistence type="predicted"/>
<evidence type="ECO:0000313" key="2">
    <source>
        <dbReference type="Proteomes" id="UP000431304"/>
    </source>
</evidence>
<accession>A0A844DY49</accession>
<sequence>MIILIYKNKMQMSEKYSAGNYYMSKQQKRVANVCFAKGKNSNVVLK</sequence>
<evidence type="ECO:0000313" key="1">
    <source>
        <dbReference type="EMBL" id="MSD16281.1"/>
    </source>
</evidence>